<dbReference type="PANTHER" id="PTHR43333">
    <property type="entry name" value="2-HACID_DH_C DOMAIN-CONTAINING PROTEIN"/>
    <property type="match status" value="1"/>
</dbReference>
<dbReference type="CDD" id="cd12155">
    <property type="entry name" value="PGDH_1"/>
    <property type="match status" value="1"/>
</dbReference>
<evidence type="ECO:0000259" key="6">
    <source>
        <dbReference type="Pfam" id="PF02826"/>
    </source>
</evidence>
<evidence type="ECO:0000256" key="4">
    <source>
        <dbReference type="RuleBase" id="RU003719"/>
    </source>
</evidence>
<dbReference type="Pfam" id="PF02826">
    <property type="entry name" value="2-Hacid_dh_C"/>
    <property type="match status" value="1"/>
</dbReference>
<reference evidence="7 9" key="2">
    <citation type="submission" date="2016-12" db="EMBL/GenBank/DDBJ databases">
        <title>Clostridium tepidum sp. nov., a close relative of Clostridium sporogenes and Clostridium botulinum Group I.</title>
        <authorList>
            <person name="Dobritsa A.P."/>
            <person name="Kutumbaka K."/>
            <person name="Werner K."/>
            <person name="Samadpour M."/>
        </authorList>
    </citation>
    <scope>NUCLEOTIDE SEQUENCE [LARGE SCALE GENOMIC DNA]</scope>
    <source>
        <strain evidence="7 9">PE</strain>
    </source>
</reference>
<keyword evidence="2 4" id="KW-0560">Oxidoreductase</keyword>
<dbReference type="GO" id="GO:0051287">
    <property type="term" value="F:NAD binding"/>
    <property type="evidence" value="ECO:0007669"/>
    <property type="project" value="InterPro"/>
</dbReference>
<proteinExistence type="inferred from homology"/>
<feature type="domain" description="D-isomer specific 2-hydroxyacid dehydrogenase catalytic" evidence="5">
    <location>
        <begin position="14"/>
        <end position="310"/>
    </location>
</feature>
<dbReference type="Pfam" id="PF00389">
    <property type="entry name" value="2-Hacid_dh"/>
    <property type="match status" value="1"/>
</dbReference>
<reference evidence="8 10" key="1">
    <citation type="submission" date="2016-12" db="EMBL/GenBank/DDBJ databases">
        <title>Clostridium tepidum sp. nov., a close relative of Clostridium sporogenes and Clostridium botulinum Group I.</title>
        <authorList>
            <person name="Dobritsa A.P."/>
            <person name="Kutumbaka K.K."/>
            <person name="Werner K."/>
            <person name="Wiedmann M."/>
            <person name="Asmus A."/>
            <person name="Samadpour M."/>
        </authorList>
    </citation>
    <scope>NUCLEOTIDE SEQUENCE [LARGE SCALE GENOMIC DNA]</scope>
    <source>
        <strain evidence="8 10">IEH 97212</strain>
    </source>
</reference>
<evidence type="ECO:0000259" key="5">
    <source>
        <dbReference type="Pfam" id="PF00389"/>
    </source>
</evidence>
<dbReference type="InterPro" id="IPR036291">
    <property type="entry name" value="NAD(P)-bd_dom_sf"/>
</dbReference>
<dbReference type="SUPFAM" id="SSF51735">
    <property type="entry name" value="NAD(P)-binding Rossmann-fold domains"/>
    <property type="match status" value="1"/>
</dbReference>
<dbReference type="GO" id="GO:0016616">
    <property type="term" value="F:oxidoreductase activity, acting on the CH-OH group of donors, NAD or NADP as acceptor"/>
    <property type="evidence" value="ECO:0007669"/>
    <property type="project" value="InterPro"/>
</dbReference>
<dbReference type="STRING" id="1962263.BS637_10045"/>
<dbReference type="EMBL" id="MRAD01000009">
    <property type="protein sequence ID" value="OOO61842.1"/>
    <property type="molecule type" value="Genomic_DNA"/>
</dbReference>
<dbReference type="OrthoDB" id="9805416at2"/>
<evidence type="ECO:0000256" key="2">
    <source>
        <dbReference type="ARBA" id="ARBA00023002"/>
    </source>
</evidence>
<dbReference type="EMBL" id="MRAE01000004">
    <property type="protein sequence ID" value="OOO69462.1"/>
    <property type="molecule type" value="Genomic_DNA"/>
</dbReference>
<dbReference type="RefSeq" id="WP_078024619.1">
    <property type="nucleotide sequence ID" value="NZ_JADPGM010000011.1"/>
</dbReference>
<dbReference type="Proteomes" id="UP000190206">
    <property type="component" value="Unassembled WGS sequence"/>
</dbReference>
<dbReference type="AlphaFoldDB" id="A0A1S9IGR4"/>
<gene>
    <name evidence="7" type="ORF">BS637_10045</name>
    <name evidence="8" type="ORF">BS638_02715</name>
</gene>
<keyword evidence="9" id="KW-1185">Reference proteome</keyword>
<evidence type="ECO:0000313" key="7">
    <source>
        <dbReference type="EMBL" id="OOO61842.1"/>
    </source>
</evidence>
<evidence type="ECO:0000256" key="1">
    <source>
        <dbReference type="ARBA" id="ARBA00005854"/>
    </source>
</evidence>
<comment type="similarity">
    <text evidence="1 4">Belongs to the D-isomer specific 2-hydroxyacid dehydrogenase family.</text>
</comment>
<keyword evidence="3" id="KW-0520">NAD</keyword>
<evidence type="ECO:0000313" key="9">
    <source>
        <dbReference type="Proteomes" id="UP000190206"/>
    </source>
</evidence>
<dbReference type="PANTHER" id="PTHR43333:SF1">
    <property type="entry name" value="D-ISOMER SPECIFIC 2-HYDROXYACID DEHYDROGENASE NAD-BINDING DOMAIN-CONTAINING PROTEIN"/>
    <property type="match status" value="1"/>
</dbReference>
<protein>
    <submittedName>
        <fullName evidence="8">Dihydrofolate reductase</fullName>
    </submittedName>
</protein>
<dbReference type="InterPro" id="IPR006139">
    <property type="entry name" value="D-isomer_2_OHA_DH_cat_dom"/>
</dbReference>
<dbReference type="SUPFAM" id="SSF52283">
    <property type="entry name" value="Formate/glycerate dehydrogenase catalytic domain-like"/>
    <property type="match status" value="1"/>
</dbReference>
<dbReference type="InterPro" id="IPR006140">
    <property type="entry name" value="D-isomer_DH_NAD-bd"/>
</dbReference>
<organism evidence="8 10">
    <name type="scientific">Clostridium tepidum</name>
    <dbReference type="NCBI Taxonomy" id="1962263"/>
    <lineage>
        <taxon>Bacteria</taxon>
        <taxon>Bacillati</taxon>
        <taxon>Bacillota</taxon>
        <taxon>Clostridia</taxon>
        <taxon>Eubacteriales</taxon>
        <taxon>Clostridiaceae</taxon>
        <taxon>Clostridium</taxon>
    </lineage>
</organism>
<comment type="caution">
    <text evidence="8">The sequence shown here is derived from an EMBL/GenBank/DDBJ whole genome shotgun (WGS) entry which is preliminary data.</text>
</comment>
<evidence type="ECO:0000313" key="10">
    <source>
        <dbReference type="Proteomes" id="UP000190256"/>
    </source>
</evidence>
<evidence type="ECO:0000313" key="8">
    <source>
        <dbReference type="EMBL" id="OOO69462.1"/>
    </source>
</evidence>
<name>A0A1S9IGR4_9CLOT</name>
<accession>A0A1S9IGR4</accession>
<dbReference type="Proteomes" id="UP000190256">
    <property type="component" value="Unassembled WGS sequence"/>
</dbReference>
<dbReference type="Gene3D" id="3.40.50.720">
    <property type="entry name" value="NAD(P)-binding Rossmann-like Domain"/>
    <property type="match status" value="2"/>
</dbReference>
<evidence type="ECO:0000256" key="3">
    <source>
        <dbReference type="ARBA" id="ARBA00023027"/>
    </source>
</evidence>
<feature type="domain" description="D-isomer specific 2-hydroxyacid dehydrogenase NAD-binding" evidence="6">
    <location>
        <begin position="107"/>
        <end position="277"/>
    </location>
</feature>
<sequence length="315" mass="36337">MSLKALFTYNYGKENMGKIENLGYDITIINEKEIQYKNEFKDIEVLVCYNPFNTLDISLMKNLKWIQLSSTGVDQVPKEIVLKNNIIVTNNNGGYSIPIAEWIILKTLELLKNSKSFYKKQENKEWKLDTSLLELYGKTIGFIGTGSIAKEAAKRFSAFDVNILGVNTKGRDVEYFDKCYSKDSIKEMVSKCDILVVSIPYTKETENLVDENILNSMRDESLFINISRGNIVDEKKLIENLRLGKIRGAALDVFQNEPLAKDNPIWDLENIIITPHNSWISEKRNVRRFNAIYENLKNYKEGKRLNNIVNMNKGY</sequence>